<dbReference type="UniPathway" id="UPA00242"/>
<evidence type="ECO:0000256" key="11">
    <source>
        <dbReference type="PIRNR" id="PIRNR005096"/>
    </source>
</evidence>
<dbReference type="GO" id="GO:0033499">
    <property type="term" value="P:galactose catabolic process via UDP-galactose, Leloir pathway"/>
    <property type="evidence" value="ECO:0007669"/>
    <property type="project" value="TreeGrafter"/>
</dbReference>
<evidence type="ECO:0000256" key="9">
    <source>
        <dbReference type="ARBA" id="ARBA00023235"/>
    </source>
</evidence>
<reference evidence="15 17" key="1">
    <citation type="submission" date="2018-08" db="EMBL/GenBank/DDBJ databases">
        <title>Proposal of Muricauda 72 sp.nov. and Muricauda NH166 sp.nov., isolated from seawater.</title>
        <authorList>
            <person name="Cheng H."/>
            <person name="Wu Y.-H."/>
            <person name="Guo L.-L."/>
            <person name="Xu X.-W."/>
        </authorList>
    </citation>
    <scope>NUCLEOTIDE SEQUENCE [LARGE SCALE GENOMIC DNA]</scope>
    <source>
        <strain evidence="15 17">NH166</strain>
    </source>
</reference>
<evidence type="ECO:0000256" key="12">
    <source>
        <dbReference type="PIRSR" id="PIRSR005096-1"/>
    </source>
</evidence>
<evidence type="ECO:0000256" key="5">
    <source>
        <dbReference type="ARBA" id="ARBA00011245"/>
    </source>
</evidence>
<evidence type="ECO:0000256" key="7">
    <source>
        <dbReference type="ARBA" id="ARBA00022553"/>
    </source>
</evidence>
<dbReference type="InterPro" id="IPR047215">
    <property type="entry name" value="Galactose_mutarotase-like"/>
</dbReference>
<evidence type="ECO:0000256" key="6">
    <source>
        <dbReference type="ARBA" id="ARBA00022490"/>
    </source>
</evidence>
<feature type="active site" description="Proton donor" evidence="12">
    <location>
        <position position="225"/>
    </location>
</feature>
<evidence type="ECO:0000256" key="1">
    <source>
        <dbReference type="ARBA" id="ARBA00001913"/>
    </source>
</evidence>
<dbReference type="Proteomes" id="UP000321528">
    <property type="component" value="Unassembled WGS sequence"/>
</dbReference>
<dbReference type="Proteomes" id="UP000284189">
    <property type="component" value="Unassembled WGS sequence"/>
</dbReference>
<keyword evidence="7" id="KW-0597">Phosphoprotein</keyword>
<gene>
    <name evidence="15" type="ORF">D2U88_06475</name>
    <name evidence="16" type="ORF">FQ019_06435</name>
</gene>
<evidence type="ECO:0000256" key="4">
    <source>
        <dbReference type="ARBA" id="ARBA00006206"/>
    </source>
</evidence>
<comment type="subcellular location">
    <subcellularLocation>
        <location evidence="2">Cytoplasm</location>
    </subcellularLocation>
</comment>
<dbReference type="OrthoDB" id="9779408at2"/>
<dbReference type="PANTHER" id="PTHR10091">
    <property type="entry name" value="ALDOSE-1-EPIMERASE"/>
    <property type="match status" value="1"/>
</dbReference>
<dbReference type="InterPro" id="IPR014718">
    <property type="entry name" value="GH-type_carb-bd"/>
</dbReference>
<evidence type="ECO:0000256" key="2">
    <source>
        <dbReference type="ARBA" id="ARBA00004496"/>
    </source>
</evidence>
<dbReference type="PIRSF" id="PIRSF005096">
    <property type="entry name" value="GALM"/>
    <property type="match status" value="1"/>
</dbReference>
<evidence type="ECO:0000313" key="15">
    <source>
        <dbReference type="EMBL" id="RIV72095.1"/>
    </source>
</evidence>
<dbReference type="GO" id="GO:0006006">
    <property type="term" value="P:glucose metabolic process"/>
    <property type="evidence" value="ECO:0007669"/>
    <property type="project" value="TreeGrafter"/>
</dbReference>
<dbReference type="GO" id="GO:0030246">
    <property type="term" value="F:carbohydrate binding"/>
    <property type="evidence" value="ECO:0007669"/>
    <property type="project" value="InterPro"/>
</dbReference>
<dbReference type="GO" id="GO:0004034">
    <property type="term" value="F:aldose 1-epimerase activity"/>
    <property type="evidence" value="ECO:0007669"/>
    <property type="project" value="UniProtKB-EC"/>
</dbReference>
<evidence type="ECO:0000256" key="14">
    <source>
        <dbReference type="PIRSR" id="PIRSR005096-3"/>
    </source>
</evidence>
<evidence type="ECO:0000256" key="10">
    <source>
        <dbReference type="ARBA" id="ARBA00023277"/>
    </source>
</evidence>
<dbReference type="SUPFAM" id="SSF74650">
    <property type="entry name" value="Galactose mutarotase-like"/>
    <property type="match status" value="1"/>
</dbReference>
<feature type="active site" description="Proton acceptor" evidence="12">
    <location>
        <position position="362"/>
    </location>
</feature>
<dbReference type="FunFam" id="2.70.98.10:FF:000003">
    <property type="entry name" value="Aldose 1-epimerase"/>
    <property type="match status" value="1"/>
</dbReference>
<name>A0A418N9L0_9FLAO</name>
<dbReference type="InterPro" id="IPR015443">
    <property type="entry name" value="Aldose_1-epimerase"/>
</dbReference>
<evidence type="ECO:0000256" key="13">
    <source>
        <dbReference type="PIRSR" id="PIRSR005096-2"/>
    </source>
</evidence>
<dbReference type="AlphaFoldDB" id="A0A418N9L0"/>
<comment type="cofactor">
    <cofactor evidence="1">
        <name>Ca(2+)</name>
        <dbReference type="ChEBI" id="CHEBI:29108"/>
    </cofactor>
</comment>
<evidence type="ECO:0000313" key="17">
    <source>
        <dbReference type="Proteomes" id="UP000284189"/>
    </source>
</evidence>
<dbReference type="NCBIfam" id="NF008277">
    <property type="entry name" value="PRK11055.1"/>
    <property type="match status" value="1"/>
</dbReference>
<dbReference type="CDD" id="cd09019">
    <property type="entry name" value="galactose_mutarotase_like"/>
    <property type="match status" value="1"/>
</dbReference>
<evidence type="ECO:0000313" key="18">
    <source>
        <dbReference type="Proteomes" id="UP000321528"/>
    </source>
</evidence>
<dbReference type="EC" id="5.1.3.3" evidence="11"/>
<protein>
    <recommendedName>
        <fullName evidence="11">Aldose 1-epimerase</fullName>
        <ecNumber evidence="11">5.1.3.3</ecNumber>
    </recommendedName>
</protein>
<dbReference type="EMBL" id="QXFJ01000015">
    <property type="protein sequence ID" value="RIV72095.1"/>
    <property type="molecule type" value="Genomic_DNA"/>
</dbReference>
<comment type="similarity">
    <text evidence="4 11">Belongs to the aldose epimerase family.</text>
</comment>
<accession>A0A418N9L0</accession>
<dbReference type="InterPro" id="IPR008183">
    <property type="entry name" value="Aldose_1/G6P_1-epimerase"/>
</dbReference>
<organism evidence="15 17">
    <name type="scientific">Flagellimonas aequoris</name>
    <dbReference type="NCBI Taxonomy" id="2306997"/>
    <lineage>
        <taxon>Bacteria</taxon>
        <taxon>Pseudomonadati</taxon>
        <taxon>Bacteroidota</taxon>
        <taxon>Flavobacteriia</taxon>
        <taxon>Flavobacteriales</taxon>
        <taxon>Flavobacteriaceae</taxon>
        <taxon>Flagellimonas</taxon>
    </lineage>
</organism>
<feature type="binding site" evidence="13">
    <location>
        <position position="297"/>
    </location>
    <ligand>
        <name>beta-D-galactose</name>
        <dbReference type="ChEBI" id="CHEBI:27667"/>
    </ligand>
</feature>
<feature type="binding site" evidence="14">
    <location>
        <begin position="125"/>
        <end position="126"/>
    </location>
    <ligand>
        <name>beta-D-galactose</name>
        <dbReference type="ChEBI" id="CHEBI:27667"/>
    </ligand>
</feature>
<dbReference type="EMBL" id="VNWL01000014">
    <property type="protein sequence ID" value="TXK03867.1"/>
    <property type="molecule type" value="Genomic_DNA"/>
</dbReference>
<keyword evidence="6" id="KW-0963">Cytoplasm</keyword>
<keyword evidence="8" id="KW-0106">Calcium</keyword>
<comment type="caution">
    <text evidence="15">The sequence shown here is derived from an EMBL/GenBank/DDBJ whole genome shotgun (WGS) entry which is preliminary data.</text>
</comment>
<evidence type="ECO:0000256" key="8">
    <source>
        <dbReference type="ARBA" id="ARBA00022837"/>
    </source>
</evidence>
<dbReference type="GO" id="GO:0005737">
    <property type="term" value="C:cytoplasm"/>
    <property type="evidence" value="ECO:0007669"/>
    <property type="project" value="UniProtKB-SubCell"/>
</dbReference>
<reference evidence="16 18" key="2">
    <citation type="submission" date="2019-07" db="EMBL/GenBank/DDBJ databases">
        <title>Draft genome of two Muricauda strains isolated from deep sea.</title>
        <authorList>
            <person name="Sun C."/>
        </authorList>
    </citation>
    <scope>NUCLEOTIDE SEQUENCE [LARGE SCALE GENOMIC DNA]</scope>
    <source>
        <strain evidence="16 18">NH166</strain>
    </source>
</reference>
<sequence length="397" mass="44023">MEHGHENNVPIFIFVFLLTLLNLGCKKSKKESQSNMITDNTQMDSDSIIKTTFGAMPDGTQVEKYTLKNPKGMEVDVITYGGIITRWTAPDKTGKYEDVVLGFDDLKSYLDGNPFFGALVGRYCNRIAKGKFNLDGKTYTLATNNGENHLHGGLKGFDKAVWKAEAKSTKKGSVLELTYTSADGEEGYPGKLDVKVTYTLTDDNELEVLYEAKTDKATVVNLTQHSYFNLSGNFTQSVLDHELFLNAGAFLTVDAGLIPTGELKPVVGTPFDFTTAHLIGQEIDSRNEQLQLGNGYDHCWVLNKKEREFELGARAYHPTTGRVLEVYTDEPGVQFYSGNFLDGTLPAQKGSIYGKRAGFCLETQHYPDSPNQPSFPSVRLNPGEAYTSKTTFKFLTK</sequence>
<evidence type="ECO:0000256" key="3">
    <source>
        <dbReference type="ARBA" id="ARBA00005028"/>
    </source>
</evidence>
<comment type="pathway">
    <text evidence="3 11">Carbohydrate metabolism; hexose metabolism.</text>
</comment>
<dbReference type="Gene3D" id="2.70.98.10">
    <property type="match status" value="1"/>
</dbReference>
<evidence type="ECO:0000313" key="16">
    <source>
        <dbReference type="EMBL" id="TXK03867.1"/>
    </source>
</evidence>
<dbReference type="InterPro" id="IPR011013">
    <property type="entry name" value="Gal_mutarotase_sf_dom"/>
</dbReference>
<comment type="subunit">
    <text evidence="5">Monomer.</text>
</comment>
<keyword evidence="10 11" id="KW-0119">Carbohydrate metabolism</keyword>
<comment type="catalytic activity">
    <reaction evidence="11">
        <text>alpha-D-glucose = beta-D-glucose</text>
        <dbReference type="Rhea" id="RHEA:10264"/>
        <dbReference type="ChEBI" id="CHEBI:15903"/>
        <dbReference type="ChEBI" id="CHEBI:17925"/>
        <dbReference type="EC" id="5.1.3.3"/>
    </reaction>
</comment>
<proteinExistence type="inferred from homology"/>
<dbReference type="Pfam" id="PF01263">
    <property type="entry name" value="Aldose_epim"/>
    <property type="match status" value="1"/>
</dbReference>
<feature type="binding site" evidence="14">
    <location>
        <begin position="225"/>
        <end position="227"/>
    </location>
    <ligand>
        <name>beta-D-galactose</name>
        <dbReference type="ChEBI" id="CHEBI:27667"/>
    </ligand>
</feature>
<keyword evidence="18" id="KW-1185">Reference proteome</keyword>
<dbReference type="PANTHER" id="PTHR10091:SF0">
    <property type="entry name" value="GALACTOSE MUTAROTASE"/>
    <property type="match status" value="1"/>
</dbReference>
<keyword evidence="9 11" id="KW-0413">Isomerase</keyword>